<dbReference type="PROSITE" id="PS50106">
    <property type="entry name" value="PDZ"/>
    <property type="match status" value="2"/>
</dbReference>
<keyword evidence="4" id="KW-0732">Signal</keyword>
<dbReference type="Pfam" id="PF00595">
    <property type="entry name" value="PDZ"/>
    <property type="match status" value="1"/>
</dbReference>
<evidence type="ECO:0000256" key="4">
    <source>
        <dbReference type="SAM" id="SignalP"/>
    </source>
</evidence>
<dbReference type="InterPro" id="IPR043504">
    <property type="entry name" value="Peptidase_S1_PA_chymotrypsin"/>
</dbReference>
<dbReference type="PANTHER" id="PTHR22939:SF129">
    <property type="entry name" value="SERINE PROTEASE HTRA2, MITOCHONDRIAL"/>
    <property type="match status" value="1"/>
</dbReference>
<feature type="domain" description="PDZ" evidence="5">
    <location>
        <begin position="246"/>
        <end position="308"/>
    </location>
</feature>
<dbReference type="Pfam" id="PF13180">
    <property type="entry name" value="PDZ_2"/>
    <property type="match status" value="1"/>
</dbReference>
<dbReference type="RefSeq" id="WP_151967084.1">
    <property type="nucleotide sequence ID" value="NZ_AP019860.1"/>
</dbReference>
<sequence>MNISQRCWCLVLVVMLFLQAQEKTVQQDQANNQVEIRKVMKKVYPALVRISVVTAFVAQGREQKAFTSGSGAIISPDGYVVTNHHVVGGAKRIWCTLSNKEEVEADLIGTDALCDIAIIKLKPWTMRVPVRSFAHASWGDSNELKIGQKVFAMGSPGAISQTVTYGIIGNLNMVIPKAIGGRNSFMLDGEAVGSIVRWIIHDATIFGGNSGGPLVDLDGKIIGINEIGIAGLGGAIPANTAKRVADSLIKKGYVERTWIGTRVQTLLKSDQRLYGVLVSNVTKGSPAEEAGIQSGDIVVEFNGTRISGRYEEQIPVFNALVFDTPIDTEVPVTVMRNDKELKLKLTTRARGKAKELDHEVLSWGITARNLTKLNTVRLRRDSKKGVFISSVRPGGPCGQAKPSLRVGDIITKISGMEVNDLNAMLELTKKLTAEKKTTTVVVEFERRKDQYLTAVQLGEEDKDSWARARKAWFPAKVQVLTTPLAKALGLEGKKGVRITRLYPQLTDGDFRLGDIITHLNEVSIDASNTSHSEVFPTMIRRFRARKKVDFTVIRDGKELKVNYKLPKSPKPSAEMKTYVNEHFEFTVRNMAVMDKIALNLPQDYKGALLKEVRTGGWLSLARIRTNDILLSINGEKIQNVNDVKKIMENLHKEKPSSVVFYVYRRGTHFYAEARPKW</sequence>
<dbReference type="AlphaFoldDB" id="A0A5S9IJ82"/>
<dbReference type="Gene3D" id="2.40.10.10">
    <property type="entry name" value="Trypsin-like serine proteases"/>
    <property type="match status" value="2"/>
</dbReference>
<dbReference type="GO" id="GO:0004252">
    <property type="term" value="F:serine-type endopeptidase activity"/>
    <property type="evidence" value="ECO:0007669"/>
    <property type="project" value="InterPro"/>
</dbReference>
<evidence type="ECO:0000259" key="5">
    <source>
        <dbReference type="PROSITE" id="PS50106"/>
    </source>
</evidence>
<name>A0A5S9IJ82_UABAM</name>
<dbReference type="OrthoDB" id="9758917at2"/>
<feature type="chain" id="PRO_5024787394" evidence="4">
    <location>
        <begin position="21"/>
        <end position="677"/>
    </location>
</feature>
<dbReference type="Proteomes" id="UP000326354">
    <property type="component" value="Chromosome"/>
</dbReference>
<dbReference type="Gene3D" id="2.30.42.10">
    <property type="match status" value="4"/>
</dbReference>
<evidence type="ECO:0000313" key="7">
    <source>
        <dbReference type="Proteomes" id="UP000326354"/>
    </source>
</evidence>
<comment type="similarity">
    <text evidence="1">Belongs to the peptidase S1C family.</text>
</comment>
<dbReference type="EMBL" id="AP019860">
    <property type="protein sequence ID" value="BBM82858.1"/>
    <property type="molecule type" value="Genomic_DNA"/>
</dbReference>
<dbReference type="KEGG" id="uam:UABAM_01201"/>
<dbReference type="InterPro" id="IPR036034">
    <property type="entry name" value="PDZ_sf"/>
</dbReference>
<evidence type="ECO:0000256" key="1">
    <source>
        <dbReference type="ARBA" id="ARBA00010541"/>
    </source>
</evidence>
<dbReference type="SUPFAM" id="SSF50156">
    <property type="entry name" value="PDZ domain-like"/>
    <property type="match status" value="4"/>
</dbReference>
<dbReference type="InterPro" id="IPR001478">
    <property type="entry name" value="PDZ"/>
</dbReference>
<dbReference type="Pfam" id="PF13365">
    <property type="entry name" value="Trypsin_2"/>
    <property type="match status" value="1"/>
</dbReference>
<reference evidence="6 7" key="1">
    <citation type="submission" date="2019-08" db="EMBL/GenBank/DDBJ databases">
        <title>Complete genome sequence of Candidatus Uab amorphum.</title>
        <authorList>
            <person name="Shiratori T."/>
            <person name="Suzuki S."/>
            <person name="Kakizawa Y."/>
            <person name="Ishida K."/>
        </authorList>
    </citation>
    <scope>NUCLEOTIDE SEQUENCE [LARGE SCALE GENOMIC DNA]</scope>
    <source>
        <strain evidence="6 7">SRT547</strain>
    </source>
</reference>
<dbReference type="PRINTS" id="PR00834">
    <property type="entry name" value="PROTEASES2C"/>
</dbReference>
<organism evidence="6 7">
    <name type="scientific">Uabimicrobium amorphum</name>
    <dbReference type="NCBI Taxonomy" id="2596890"/>
    <lineage>
        <taxon>Bacteria</taxon>
        <taxon>Pseudomonadati</taxon>
        <taxon>Planctomycetota</taxon>
        <taxon>Candidatus Uabimicrobiia</taxon>
        <taxon>Candidatus Uabimicrobiales</taxon>
        <taxon>Candidatus Uabimicrobiaceae</taxon>
        <taxon>Candidatus Uabimicrobium</taxon>
    </lineage>
</organism>
<keyword evidence="7" id="KW-1185">Reference proteome</keyword>
<keyword evidence="3" id="KW-0378">Hydrolase</keyword>
<accession>A0A5S9IJ82</accession>
<feature type="signal peptide" evidence="4">
    <location>
        <begin position="1"/>
        <end position="20"/>
    </location>
</feature>
<dbReference type="SMART" id="SM00228">
    <property type="entry name" value="PDZ"/>
    <property type="match status" value="4"/>
</dbReference>
<dbReference type="InterPro" id="IPR009003">
    <property type="entry name" value="Peptidase_S1_PA"/>
</dbReference>
<dbReference type="InterPro" id="IPR001940">
    <property type="entry name" value="Peptidase_S1C"/>
</dbReference>
<protein>
    <submittedName>
        <fullName evidence="6">MucD</fullName>
    </submittedName>
</protein>
<proteinExistence type="inferred from homology"/>
<keyword evidence="2" id="KW-0645">Protease</keyword>
<dbReference type="SUPFAM" id="SSF50494">
    <property type="entry name" value="Trypsin-like serine proteases"/>
    <property type="match status" value="1"/>
</dbReference>
<evidence type="ECO:0000256" key="2">
    <source>
        <dbReference type="ARBA" id="ARBA00022670"/>
    </source>
</evidence>
<evidence type="ECO:0000256" key="3">
    <source>
        <dbReference type="ARBA" id="ARBA00022801"/>
    </source>
</evidence>
<gene>
    <name evidence="6" type="ORF">UABAM_01201</name>
</gene>
<dbReference type="GO" id="GO:0006508">
    <property type="term" value="P:proteolysis"/>
    <property type="evidence" value="ECO:0007669"/>
    <property type="project" value="UniProtKB-KW"/>
</dbReference>
<evidence type="ECO:0000313" key="6">
    <source>
        <dbReference type="EMBL" id="BBM82858.1"/>
    </source>
</evidence>
<feature type="domain" description="PDZ" evidence="5">
    <location>
        <begin position="342"/>
        <end position="422"/>
    </location>
</feature>
<dbReference type="PANTHER" id="PTHR22939">
    <property type="entry name" value="SERINE PROTEASE FAMILY S1C HTRA-RELATED"/>
    <property type="match status" value="1"/>
</dbReference>